<comment type="caution">
    <text evidence="1">The sequence shown here is derived from an EMBL/GenBank/DDBJ whole genome shotgun (WGS) entry which is preliminary data.</text>
</comment>
<keyword evidence="2" id="KW-1185">Reference proteome</keyword>
<dbReference type="EMBL" id="CAXAMN010002069">
    <property type="protein sequence ID" value="CAK8997593.1"/>
    <property type="molecule type" value="Genomic_DNA"/>
</dbReference>
<name>A0ABP0I819_9DINO</name>
<proteinExistence type="predicted"/>
<dbReference type="Proteomes" id="UP001642484">
    <property type="component" value="Unassembled WGS sequence"/>
</dbReference>
<organism evidence="1 2">
    <name type="scientific">Durusdinium trenchii</name>
    <dbReference type="NCBI Taxonomy" id="1381693"/>
    <lineage>
        <taxon>Eukaryota</taxon>
        <taxon>Sar</taxon>
        <taxon>Alveolata</taxon>
        <taxon>Dinophyceae</taxon>
        <taxon>Suessiales</taxon>
        <taxon>Symbiodiniaceae</taxon>
        <taxon>Durusdinium</taxon>
    </lineage>
</organism>
<evidence type="ECO:0000313" key="1">
    <source>
        <dbReference type="EMBL" id="CAK8997593.1"/>
    </source>
</evidence>
<accession>A0ABP0I819</accession>
<protein>
    <submittedName>
        <fullName evidence="1">Uncharacterized protein</fullName>
    </submittedName>
</protein>
<sequence>MMVPATPSSEERDSGSHYPLDGVYQDWDNMAEVRKRIRWNKNLIQHVDPQTSQPTNEYVEKTLANLRENRVQLKPMFHRTRAHQLQLPMIDGVIEEIRNLYMASKITVSYDFLYQQAWAVRRMLSLAKNTLLYKKYLSEDRSLFFICFL</sequence>
<gene>
    <name evidence="1" type="ORF">CCMP2556_LOCUS4916</name>
</gene>
<reference evidence="1 2" key="1">
    <citation type="submission" date="2024-02" db="EMBL/GenBank/DDBJ databases">
        <authorList>
            <person name="Chen Y."/>
            <person name="Shah S."/>
            <person name="Dougan E. K."/>
            <person name="Thang M."/>
            <person name="Chan C."/>
        </authorList>
    </citation>
    <scope>NUCLEOTIDE SEQUENCE [LARGE SCALE GENOMIC DNA]</scope>
</reference>
<evidence type="ECO:0000313" key="2">
    <source>
        <dbReference type="Proteomes" id="UP001642484"/>
    </source>
</evidence>